<evidence type="ECO:0000313" key="1">
    <source>
        <dbReference type="EMBL" id="CRL01730.1"/>
    </source>
</evidence>
<dbReference type="EMBL" id="CVRI01000056">
    <property type="protein sequence ID" value="CRL01730.1"/>
    <property type="molecule type" value="Genomic_DNA"/>
</dbReference>
<dbReference type="AlphaFoldDB" id="A0A1J1IPT3"/>
<name>A0A1J1IPT3_9DIPT</name>
<gene>
    <name evidence="1" type="ORF">CLUMA_CG014946</name>
</gene>
<keyword evidence="2" id="KW-1185">Reference proteome</keyword>
<sequence length="59" mass="6954">MNGHLLTVKPSNYQVLSYSVEFEFPKLRYRPEHFNIKAYQVQSSTVINLKFKVYANLTT</sequence>
<organism evidence="1 2">
    <name type="scientific">Clunio marinus</name>
    <dbReference type="NCBI Taxonomy" id="568069"/>
    <lineage>
        <taxon>Eukaryota</taxon>
        <taxon>Metazoa</taxon>
        <taxon>Ecdysozoa</taxon>
        <taxon>Arthropoda</taxon>
        <taxon>Hexapoda</taxon>
        <taxon>Insecta</taxon>
        <taxon>Pterygota</taxon>
        <taxon>Neoptera</taxon>
        <taxon>Endopterygota</taxon>
        <taxon>Diptera</taxon>
        <taxon>Nematocera</taxon>
        <taxon>Chironomoidea</taxon>
        <taxon>Chironomidae</taxon>
        <taxon>Clunio</taxon>
    </lineage>
</organism>
<protein>
    <submittedName>
        <fullName evidence="1">CLUMA_CG014946, isoform A</fullName>
    </submittedName>
</protein>
<evidence type="ECO:0000313" key="2">
    <source>
        <dbReference type="Proteomes" id="UP000183832"/>
    </source>
</evidence>
<dbReference type="Proteomes" id="UP000183832">
    <property type="component" value="Unassembled WGS sequence"/>
</dbReference>
<accession>A0A1J1IPT3</accession>
<reference evidence="1 2" key="1">
    <citation type="submission" date="2015-04" db="EMBL/GenBank/DDBJ databases">
        <authorList>
            <person name="Syromyatnikov M.Y."/>
            <person name="Popov V.N."/>
        </authorList>
    </citation>
    <scope>NUCLEOTIDE SEQUENCE [LARGE SCALE GENOMIC DNA]</scope>
</reference>
<proteinExistence type="predicted"/>